<reference evidence="2" key="1">
    <citation type="submission" date="2024-01" db="EMBL/GenBank/DDBJ databases">
        <title>Bank of Algae and Cyanobacteria of the Azores (BACA) strain genomes.</title>
        <authorList>
            <person name="Luz R."/>
            <person name="Cordeiro R."/>
            <person name="Fonseca A."/>
            <person name="Goncalves V."/>
        </authorList>
    </citation>
    <scope>NUCLEOTIDE SEQUENCE</scope>
    <source>
        <strain evidence="2">BACA0141</strain>
    </source>
</reference>
<dbReference type="AlphaFoldDB" id="A0AAW9Q1E7"/>
<dbReference type="InterPro" id="IPR012296">
    <property type="entry name" value="Nuclease_put_TT1808"/>
</dbReference>
<dbReference type="PANTHER" id="PTHR36558">
    <property type="entry name" value="GLR1098 PROTEIN"/>
    <property type="match status" value="1"/>
</dbReference>
<dbReference type="GO" id="GO:0004519">
    <property type="term" value="F:endonuclease activity"/>
    <property type="evidence" value="ECO:0007669"/>
    <property type="project" value="UniProtKB-KW"/>
</dbReference>
<evidence type="ECO:0000313" key="2">
    <source>
        <dbReference type="EMBL" id="MEE3717659.1"/>
    </source>
</evidence>
<organism evidence="2 3">
    <name type="scientific">Tumidithrix elongata BACA0141</name>
    <dbReference type="NCBI Taxonomy" id="2716417"/>
    <lineage>
        <taxon>Bacteria</taxon>
        <taxon>Bacillati</taxon>
        <taxon>Cyanobacteriota</taxon>
        <taxon>Cyanophyceae</taxon>
        <taxon>Pseudanabaenales</taxon>
        <taxon>Pseudanabaenaceae</taxon>
        <taxon>Tumidithrix</taxon>
        <taxon>Tumidithrix elongata</taxon>
    </lineage>
</organism>
<evidence type="ECO:0000259" key="1">
    <source>
        <dbReference type="Pfam" id="PF05685"/>
    </source>
</evidence>
<accession>A0AAW9Q1E7</accession>
<comment type="caution">
    <text evidence="2">The sequence shown here is derived from an EMBL/GenBank/DDBJ whole genome shotgun (WGS) entry which is preliminary data.</text>
</comment>
<feature type="domain" description="Putative restriction endonuclease" evidence="1">
    <location>
        <begin position="14"/>
        <end position="169"/>
    </location>
</feature>
<dbReference type="SUPFAM" id="SSF52980">
    <property type="entry name" value="Restriction endonuclease-like"/>
    <property type="match status" value="1"/>
</dbReference>
<keyword evidence="2" id="KW-0378">Hydrolase</keyword>
<dbReference type="CDD" id="cd06260">
    <property type="entry name" value="DUF820-like"/>
    <property type="match status" value="1"/>
</dbReference>
<proteinExistence type="predicted"/>
<dbReference type="InterPro" id="IPR008538">
    <property type="entry name" value="Uma2"/>
</dbReference>
<dbReference type="RefSeq" id="WP_330484090.1">
    <property type="nucleotide sequence ID" value="NZ_JAZBJZ010000048.1"/>
</dbReference>
<dbReference type="PANTHER" id="PTHR36558:SF1">
    <property type="entry name" value="RESTRICTION ENDONUCLEASE DOMAIN-CONTAINING PROTEIN-RELATED"/>
    <property type="match status" value="1"/>
</dbReference>
<dbReference type="Pfam" id="PF05685">
    <property type="entry name" value="Uma2"/>
    <property type="match status" value="1"/>
</dbReference>
<name>A0AAW9Q1E7_9CYAN</name>
<protein>
    <submittedName>
        <fullName evidence="2">Uma2 family endonuclease</fullName>
    </submittedName>
</protein>
<keyword evidence="3" id="KW-1185">Reference proteome</keyword>
<dbReference type="EMBL" id="JAZBJZ010000048">
    <property type="protein sequence ID" value="MEE3717659.1"/>
    <property type="molecule type" value="Genomic_DNA"/>
</dbReference>
<sequence length="205" mass="23512">MVAQPKYSDRRMSPEDYLAWEAQQDIKYEYERGKIIAMTGGTLPHSQVPANFAALLVPHLRGKGCKVFVSDAKVMTGLGVYYYPDVAVTCDERDRNARDFLQYPSLIVESLSPTTEARDRGIKLQNYLRIETLQEYVLIDPDRPSFECYRRSQSPNWEYHSIEIEGTDFSLNDPTVYLASVSLEFPLSFLYENIDFPMEIPETAG</sequence>
<evidence type="ECO:0000313" key="3">
    <source>
        <dbReference type="Proteomes" id="UP001333818"/>
    </source>
</evidence>
<dbReference type="Gene3D" id="3.90.1570.10">
    <property type="entry name" value="tt1808, chain A"/>
    <property type="match status" value="1"/>
</dbReference>
<gene>
    <name evidence="2" type="ORF">V2H45_13040</name>
</gene>
<keyword evidence="2" id="KW-0255">Endonuclease</keyword>
<keyword evidence="2" id="KW-0540">Nuclease</keyword>
<dbReference type="Proteomes" id="UP001333818">
    <property type="component" value="Unassembled WGS sequence"/>
</dbReference>
<dbReference type="InterPro" id="IPR011335">
    <property type="entry name" value="Restrct_endonuc-II-like"/>
</dbReference>